<keyword evidence="6 7" id="KW-0472">Membrane</keyword>
<evidence type="ECO:0000256" key="4">
    <source>
        <dbReference type="ARBA" id="ARBA00022692"/>
    </source>
</evidence>
<gene>
    <name evidence="9" type="ORF">EYB31_26900</name>
</gene>
<dbReference type="Pfam" id="PF00528">
    <property type="entry name" value="BPD_transp_1"/>
    <property type="match status" value="1"/>
</dbReference>
<dbReference type="EMBL" id="SIRE01000021">
    <property type="protein sequence ID" value="TBL73309.1"/>
    <property type="molecule type" value="Genomic_DNA"/>
</dbReference>
<sequence length="313" mass="34530">MSRNGSAWRRSISISGAGGTIAMGELKLRKSVLLFLVPGLLIYCLFFIVPFLQTAYYSFFNWDGINKPVYSGLNNYMSMFKDPLFVGGIWKIAVWALLAVLIKVGAALVLANALRDKIKGSAFFRSSYFMPVVISSSAMCLIFMLMYDKDVGIINQALRAVGLQELACGWLSEDKTAFYATIAVPIWHTIGLFFIILLAGLQDISGEIYDSAVIDGAGAWVTFTRITIPLLWGVLQICIILAITGAFKNFDYIFILTGGGPGTTTEVPATIMYKTAFVTLKYGYGMAMAMFIFLLSLVVSLLFKQLTKTRVEF</sequence>
<keyword evidence="4 7" id="KW-0812">Transmembrane</keyword>
<dbReference type="InterPro" id="IPR035906">
    <property type="entry name" value="MetI-like_sf"/>
</dbReference>
<keyword evidence="2 7" id="KW-0813">Transport</keyword>
<comment type="similarity">
    <text evidence="7">Belongs to the binding-protein-dependent transport system permease family.</text>
</comment>
<feature type="transmembrane region" description="Helical" evidence="7">
    <location>
        <begin position="126"/>
        <end position="147"/>
    </location>
</feature>
<dbReference type="SUPFAM" id="SSF161098">
    <property type="entry name" value="MetI-like"/>
    <property type="match status" value="1"/>
</dbReference>
<dbReference type="OrthoDB" id="152280at2"/>
<feature type="transmembrane region" description="Helical" evidence="7">
    <location>
        <begin position="32"/>
        <end position="52"/>
    </location>
</feature>
<evidence type="ECO:0000256" key="6">
    <source>
        <dbReference type="ARBA" id="ARBA00023136"/>
    </source>
</evidence>
<dbReference type="InterPro" id="IPR000515">
    <property type="entry name" value="MetI-like"/>
</dbReference>
<dbReference type="GO" id="GO:0005886">
    <property type="term" value="C:plasma membrane"/>
    <property type="evidence" value="ECO:0007669"/>
    <property type="project" value="UniProtKB-SubCell"/>
</dbReference>
<keyword evidence="5 7" id="KW-1133">Transmembrane helix</keyword>
<proteinExistence type="inferred from homology"/>
<dbReference type="Gene3D" id="1.10.3720.10">
    <property type="entry name" value="MetI-like"/>
    <property type="match status" value="1"/>
</dbReference>
<dbReference type="PROSITE" id="PS50928">
    <property type="entry name" value="ABC_TM1"/>
    <property type="match status" value="1"/>
</dbReference>
<evidence type="ECO:0000313" key="9">
    <source>
        <dbReference type="EMBL" id="TBL73309.1"/>
    </source>
</evidence>
<dbReference type="GO" id="GO:0055085">
    <property type="term" value="P:transmembrane transport"/>
    <property type="evidence" value="ECO:0007669"/>
    <property type="project" value="InterPro"/>
</dbReference>
<protein>
    <submittedName>
        <fullName evidence="9">Sugar ABC transporter permease</fullName>
    </submittedName>
</protein>
<evidence type="ECO:0000256" key="1">
    <source>
        <dbReference type="ARBA" id="ARBA00004651"/>
    </source>
</evidence>
<evidence type="ECO:0000256" key="3">
    <source>
        <dbReference type="ARBA" id="ARBA00022475"/>
    </source>
</evidence>
<dbReference type="PANTHER" id="PTHR30193">
    <property type="entry name" value="ABC TRANSPORTER PERMEASE PROTEIN"/>
    <property type="match status" value="1"/>
</dbReference>
<keyword evidence="10" id="KW-1185">Reference proteome</keyword>
<dbReference type="AlphaFoldDB" id="A0A4Q9DIZ6"/>
<accession>A0A4Q9DIZ6</accession>
<feature type="transmembrane region" description="Helical" evidence="7">
    <location>
        <begin position="230"/>
        <end position="247"/>
    </location>
</feature>
<reference evidence="9 10" key="1">
    <citation type="submission" date="2019-02" db="EMBL/GenBank/DDBJ databases">
        <title>Paenibacillus sp. nov., isolated from surface-sterilized tissue of Thalictrum simplex L.</title>
        <authorList>
            <person name="Tuo L."/>
        </authorList>
    </citation>
    <scope>NUCLEOTIDE SEQUENCE [LARGE SCALE GENOMIC DNA]</scope>
    <source>
        <strain evidence="9 10">N2SHLJ1</strain>
    </source>
</reference>
<feature type="domain" description="ABC transmembrane type-1" evidence="8">
    <location>
        <begin position="85"/>
        <end position="303"/>
    </location>
</feature>
<evidence type="ECO:0000256" key="5">
    <source>
        <dbReference type="ARBA" id="ARBA00022989"/>
    </source>
</evidence>
<evidence type="ECO:0000313" key="10">
    <source>
        <dbReference type="Proteomes" id="UP000293142"/>
    </source>
</evidence>
<feature type="transmembrane region" description="Helical" evidence="7">
    <location>
        <begin position="282"/>
        <end position="303"/>
    </location>
</feature>
<evidence type="ECO:0000256" key="2">
    <source>
        <dbReference type="ARBA" id="ARBA00022448"/>
    </source>
</evidence>
<organism evidence="9 10">
    <name type="scientific">Paenibacillus thalictri</name>
    <dbReference type="NCBI Taxonomy" id="2527873"/>
    <lineage>
        <taxon>Bacteria</taxon>
        <taxon>Bacillati</taxon>
        <taxon>Bacillota</taxon>
        <taxon>Bacilli</taxon>
        <taxon>Bacillales</taxon>
        <taxon>Paenibacillaceae</taxon>
        <taxon>Paenibacillus</taxon>
    </lineage>
</organism>
<dbReference type="Proteomes" id="UP000293142">
    <property type="component" value="Unassembled WGS sequence"/>
</dbReference>
<name>A0A4Q9DIZ6_9BACL</name>
<feature type="transmembrane region" description="Helical" evidence="7">
    <location>
        <begin position="92"/>
        <end position="114"/>
    </location>
</feature>
<feature type="transmembrane region" description="Helical" evidence="7">
    <location>
        <begin position="177"/>
        <end position="201"/>
    </location>
</feature>
<dbReference type="PANTHER" id="PTHR30193:SF37">
    <property type="entry name" value="INNER MEMBRANE ABC TRANSPORTER PERMEASE PROTEIN YCJO"/>
    <property type="match status" value="1"/>
</dbReference>
<comment type="subcellular location">
    <subcellularLocation>
        <location evidence="1 7">Cell membrane</location>
        <topology evidence="1 7">Multi-pass membrane protein</topology>
    </subcellularLocation>
</comment>
<evidence type="ECO:0000256" key="7">
    <source>
        <dbReference type="RuleBase" id="RU363032"/>
    </source>
</evidence>
<dbReference type="InterPro" id="IPR051393">
    <property type="entry name" value="ABC_transporter_permease"/>
</dbReference>
<evidence type="ECO:0000259" key="8">
    <source>
        <dbReference type="PROSITE" id="PS50928"/>
    </source>
</evidence>
<comment type="caution">
    <text evidence="9">The sequence shown here is derived from an EMBL/GenBank/DDBJ whole genome shotgun (WGS) entry which is preliminary data.</text>
</comment>
<keyword evidence="3" id="KW-1003">Cell membrane</keyword>